<dbReference type="Proteomes" id="UP000184212">
    <property type="component" value="Unassembled WGS sequence"/>
</dbReference>
<dbReference type="EMBL" id="FQWQ01000003">
    <property type="protein sequence ID" value="SHH57897.1"/>
    <property type="molecule type" value="Genomic_DNA"/>
</dbReference>
<dbReference type="Pfam" id="PF07883">
    <property type="entry name" value="Cupin_2"/>
    <property type="match status" value="1"/>
</dbReference>
<organism evidence="2 3">
    <name type="scientific">Chryseolinea serpens</name>
    <dbReference type="NCBI Taxonomy" id="947013"/>
    <lineage>
        <taxon>Bacteria</taxon>
        <taxon>Pseudomonadati</taxon>
        <taxon>Bacteroidota</taxon>
        <taxon>Cytophagia</taxon>
        <taxon>Cytophagales</taxon>
        <taxon>Fulvivirgaceae</taxon>
        <taxon>Chryseolinea</taxon>
    </lineage>
</organism>
<dbReference type="RefSeq" id="WP_073138357.1">
    <property type="nucleotide sequence ID" value="NZ_FQWQ01000003.1"/>
</dbReference>
<evidence type="ECO:0000313" key="3">
    <source>
        <dbReference type="Proteomes" id="UP000184212"/>
    </source>
</evidence>
<dbReference type="OrthoDB" id="1423961at2"/>
<dbReference type="AlphaFoldDB" id="A0A1M5U4E1"/>
<gene>
    <name evidence="2" type="ORF">SAMN04488109_4457</name>
</gene>
<dbReference type="STRING" id="947013.SAMN04488109_4457"/>
<evidence type="ECO:0000313" key="2">
    <source>
        <dbReference type="EMBL" id="SHH57897.1"/>
    </source>
</evidence>
<feature type="domain" description="Cupin type-2" evidence="1">
    <location>
        <begin position="36"/>
        <end position="97"/>
    </location>
</feature>
<proteinExistence type="predicted"/>
<evidence type="ECO:0000259" key="1">
    <source>
        <dbReference type="Pfam" id="PF07883"/>
    </source>
</evidence>
<dbReference type="SUPFAM" id="SSF51182">
    <property type="entry name" value="RmlC-like cupins"/>
    <property type="match status" value="1"/>
</dbReference>
<dbReference type="InterPro" id="IPR011051">
    <property type="entry name" value="RmlC_Cupin_sf"/>
</dbReference>
<sequence length="186" mass="20690">MRYTYPHTIENGAGEQITFVRLKENEKGGMLEIENRVHPGAGPPMHVHHLQDESLTVVEGRIGAQVAGQEPTFHGPGETVTFLRGVAHRFWNAGDDVLICKGWASPAYNMEYFLTEIYRSTKANGGKEPSAFDGAFLQTKYKTEFDVIEIPTLVKKVIFPIILLLGKLAGKHRRFDGAPEAVSLVR</sequence>
<name>A0A1M5U4E1_9BACT</name>
<dbReference type="Gene3D" id="2.60.120.10">
    <property type="entry name" value="Jelly Rolls"/>
    <property type="match status" value="1"/>
</dbReference>
<dbReference type="InterPro" id="IPR014710">
    <property type="entry name" value="RmlC-like_jellyroll"/>
</dbReference>
<protein>
    <submittedName>
        <fullName evidence="2">Cupin domain-containing protein</fullName>
    </submittedName>
</protein>
<keyword evidence="3" id="KW-1185">Reference proteome</keyword>
<reference evidence="2 3" key="1">
    <citation type="submission" date="2016-11" db="EMBL/GenBank/DDBJ databases">
        <authorList>
            <person name="Jaros S."/>
            <person name="Januszkiewicz K."/>
            <person name="Wedrychowicz H."/>
        </authorList>
    </citation>
    <scope>NUCLEOTIDE SEQUENCE [LARGE SCALE GENOMIC DNA]</scope>
    <source>
        <strain evidence="2 3">DSM 24574</strain>
    </source>
</reference>
<accession>A0A1M5U4E1</accession>
<dbReference type="InterPro" id="IPR013096">
    <property type="entry name" value="Cupin_2"/>
</dbReference>